<dbReference type="InterPro" id="IPR048284">
    <property type="entry name" value="EryCIII-like_N"/>
</dbReference>
<evidence type="ECO:0000313" key="6">
    <source>
        <dbReference type="EMBL" id="CBA11567.1"/>
    </source>
</evidence>
<dbReference type="EMBL" id="FN433113">
    <property type="protein sequence ID" value="CBA11567.1"/>
    <property type="molecule type" value="Genomic_DNA"/>
</dbReference>
<dbReference type="Pfam" id="PF21036">
    <property type="entry name" value="EryCIII-like_N"/>
    <property type="match status" value="1"/>
</dbReference>
<dbReference type="CAZy" id="GT1">
    <property type="family name" value="Glycosyltransferase Family 1"/>
</dbReference>
<gene>
    <name evidence="6" type="primary">slgG</name>
</gene>
<dbReference type="FunFam" id="3.40.50.2000:FF:000072">
    <property type="entry name" value="Glycosyl transferase"/>
    <property type="match status" value="1"/>
</dbReference>
<dbReference type="Pfam" id="PF06722">
    <property type="entry name" value="EryCIII-like_C"/>
    <property type="match status" value="1"/>
</dbReference>
<dbReference type="PANTHER" id="PTHR48050">
    <property type="entry name" value="STEROL 3-BETA-GLUCOSYLTRANSFERASE"/>
    <property type="match status" value="1"/>
</dbReference>
<name>D1GLU2_9ACTN</name>
<evidence type="ECO:0000259" key="4">
    <source>
        <dbReference type="Pfam" id="PF06722"/>
    </source>
</evidence>
<dbReference type="GO" id="GO:0017000">
    <property type="term" value="P:antibiotic biosynthetic process"/>
    <property type="evidence" value="ECO:0007669"/>
    <property type="project" value="UniProtKB-ARBA"/>
</dbReference>
<proteinExistence type="inferred from homology"/>
<dbReference type="Gene3D" id="3.40.50.2000">
    <property type="entry name" value="Glycogen Phosphorylase B"/>
    <property type="match status" value="2"/>
</dbReference>
<keyword evidence="3 6" id="KW-0808">Transferase</keyword>
<feature type="domain" description="Erythromycin biosynthesis protein CIII-like N-terminal" evidence="5">
    <location>
        <begin position="22"/>
        <end position="236"/>
    </location>
</feature>
<sequence>MRALFMFLSGFSHISPSIPLAWALRSAGHEVLYTGTGERTRVVAESGLSMADTAPESDVEAVLVNRPGTQHQAPGETQEESDRIAHLSGMFDPAKIIDARDAARIAETFAGFAALTLDGDLEIARRWRPDVIIHEPSHIGAPLVATRLGIPRVQLEIHLQGVDRFFHPQFTRWLAAHHGVPAVEPPAVALGMAPPSVVPPEPTARPMRYLPHNGGGILPDWVTRPAGRPRVCLTLGTVVPGVEGVGHLKRVVHEAARSGAEIVLAVGDSDLSALGDLPANVRPTGWIPLHELLPTCAAVVHHGGDGTTFTALARGVPQLIVPHGNEQLLNTKAVAGRGVGIGVELDAFTTGHLSALLEDAAYRAAAEEVRTEIEAMPAPADTVPSLVRLLS</sequence>
<organism evidence="6">
    <name type="scientific">Streptomyces lydicus</name>
    <dbReference type="NCBI Taxonomy" id="47763"/>
    <lineage>
        <taxon>Bacteria</taxon>
        <taxon>Bacillati</taxon>
        <taxon>Actinomycetota</taxon>
        <taxon>Actinomycetes</taxon>
        <taxon>Kitasatosporales</taxon>
        <taxon>Streptomycetaceae</taxon>
        <taxon>Streptomyces</taxon>
    </lineage>
</organism>
<dbReference type="CDD" id="cd03784">
    <property type="entry name" value="GT1_Gtf-like"/>
    <property type="match status" value="1"/>
</dbReference>
<dbReference type="SUPFAM" id="SSF53756">
    <property type="entry name" value="UDP-Glycosyltransferase/glycogen phosphorylase"/>
    <property type="match status" value="1"/>
</dbReference>
<dbReference type="AlphaFoldDB" id="D1GLU2"/>
<dbReference type="InterPro" id="IPR002213">
    <property type="entry name" value="UDP_glucos_trans"/>
</dbReference>
<reference evidence="6" key="1">
    <citation type="journal article" date="2009" name="Chem. Biol.">
        <title>Deciphering biosynthesis of the RNA polymerase inhibitor streptolydigin and generation of glycosylated derivatives.</title>
        <authorList>
            <person name="Olano C."/>
            <person name="Gomez C."/>
            <person name="Perez M."/>
            <person name="Palomino M."/>
            <person name="Pineda-Lucena A."/>
            <person name="Carbajo R.J."/>
            <person name="Brana A.F."/>
            <person name="Mendez C."/>
            <person name="Salas J.A."/>
        </authorList>
    </citation>
    <scope>NUCLEOTIDE SEQUENCE</scope>
    <source>
        <strain evidence="6">NRRL 2433</strain>
    </source>
</reference>
<keyword evidence="2" id="KW-0328">Glycosyltransferase</keyword>
<dbReference type="InterPro" id="IPR010610">
    <property type="entry name" value="EryCIII-like_C"/>
</dbReference>
<dbReference type="PANTHER" id="PTHR48050:SF13">
    <property type="entry name" value="STEROL 3-BETA-GLUCOSYLTRANSFERASE UGT80A2"/>
    <property type="match status" value="1"/>
</dbReference>
<protein>
    <submittedName>
        <fullName evidence="6">Glycosyltransferase</fullName>
    </submittedName>
</protein>
<evidence type="ECO:0000259" key="5">
    <source>
        <dbReference type="Pfam" id="PF21036"/>
    </source>
</evidence>
<accession>D1GLU2</accession>
<feature type="domain" description="Erythromycin biosynthesis protein CIII-like C-terminal" evidence="4">
    <location>
        <begin position="250"/>
        <end position="389"/>
    </location>
</feature>
<dbReference type="GO" id="GO:0016758">
    <property type="term" value="F:hexosyltransferase activity"/>
    <property type="evidence" value="ECO:0007669"/>
    <property type="project" value="UniProtKB-ARBA"/>
</dbReference>
<evidence type="ECO:0000256" key="2">
    <source>
        <dbReference type="ARBA" id="ARBA00022676"/>
    </source>
</evidence>
<evidence type="ECO:0000256" key="1">
    <source>
        <dbReference type="ARBA" id="ARBA00006962"/>
    </source>
</evidence>
<dbReference type="GO" id="GO:0008194">
    <property type="term" value="F:UDP-glycosyltransferase activity"/>
    <property type="evidence" value="ECO:0007669"/>
    <property type="project" value="InterPro"/>
</dbReference>
<comment type="similarity">
    <text evidence="1">Belongs to the glycosyltransferase 28 family.</text>
</comment>
<dbReference type="RefSeq" id="WP_078617471.1">
    <property type="nucleotide sequence ID" value="NZ_JBIRXB010000004.1"/>
</dbReference>
<evidence type="ECO:0000256" key="3">
    <source>
        <dbReference type="ARBA" id="ARBA00022679"/>
    </source>
</evidence>
<dbReference type="InterPro" id="IPR050426">
    <property type="entry name" value="Glycosyltransferase_28"/>
</dbReference>